<dbReference type="SUPFAM" id="SSF55979">
    <property type="entry name" value="DNA clamp"/>
    <property type="match status" value="2"/>
</dbReference>
<dbReference type="Pfam" id="PF02747">
    <property type="entry name" value="PCNA_C"/>
    <property type="match status" value="1"/>
</dbReference>
<dbReference type="STRING" id="1407055.NITUZ_30009"/>
<organism evidence="3 4">
    <name type="scientific">Candidatus Nitrosotenuis uzonensis</name>
    <dbReference type="NCBI Taxonomy" id="1407055"/>
    <lineage>
        <taxon>Archaea</taxon>
        <taxon>Nitrososphaerota</taxon>
        <taxon>Candidatus Nitrosotenuis</taxon>
    </lineage>
</organism>
<comment type="caution">
    <text evidence="3">The sequence shown here is derived from an EMBL/GenBank/DDBJ whole genome shotgun (WGS) entry which is preliminary data.</text>
</comment>
<keyword evidence="1" id="KW-0235">DNA replication</keyword>
<keyword evidence="1" id="KW-0238">DNA-binding</keyword>
<proteinExistence type="inferred from homology"/>
<reference evidence="3 4" key="1">
    <citation type="journal article" date="2013" name="PLoS ONE">
        <title>Enrichment and Genome Sequence of the Group I.1a Ammonia-Oxidizing Archaeon ?Ca. Nitrosotenuis uzonensis? Representing a Clade Globally.</title>
        <authorList>
            <person name="Lebedeva E.V."/>
            <person name="Hatzenpichler R."/>
            <person name="Pelletier E."/>
            <person name="Schuster N."/>
            <person name="Hauzmayer S."/>
            <person name="Bulaev A."/>
            <person name="Grigor'eva N.V."/>
            <person name="Galushko A."/>
            <person name="Schmid M."/>
            <person name="Palatinszky M."/>
            <person name="Le Paslier D."/>
            <person name="Daims H."/>
            <person name="Wagner M."/>
        </authorList>
    </citation>
    <scope>NUCLEOTIDE SEQUENCE [LARGE SCALE GENOMIC DNA]</scope>
    <source>
        <strain evidence="3 4">N4</strain>
    </source>
</reference>
<dbReference type="Proteomes" id="UP000018159">
    <property type="component" value="Unassembled WGS sequence"/>
</dbReference>
<dbReference type="AlphaFoldDB" id="V6ARN7"/>
<comment type="similarity">
    <text evidence="1">Belongs to the PCNA family.</text>
</comment>
<dbReference type="InterPro" id="IPR000730">
    <property type="entry name" value="Pr_cel_nuc_antig"/>
</dbReference>
<comment type="subunit">
    <text evidence="1">Homotrimer. The subunits circularize to form a toroid; DNA passes through its center. Replication factor C (RFC) is required to load the toroid on the DNA.</text>
</comment>
<keyword evidence="4" id="KW-1185">Reference proteome</keyword>
<protein>
    <recommendedName>
        <fullName evidence="1">DNA polymerase sliding clamp</fullName>
    </recommendedName>
    <alternativeName>
        <fullName evidence="1">Proliferating cell nuclear antigen homolog</fullName>
        <shortName evidence="1">PCNA</shortName>
    </alternativeName>
</protein>
<dbReference type="GO" id="GO:0003677">
    <property type="term" value="F:DNA binding"/>
    <property type="evidence" value="ECO:0007669"/>
    <property type="project" value="UniProtKB-UniRule"/>
</dbReference>
<comment type="function">
    <text evidence="1">Sliding clamp subunit that acts as a moving platform for DNA processing. Responsible for tethering the catalytic subunit of DNA polymerase and other proteins to DNA during high-speed replication.</text>
</comment>
<dbReference type="EMBL" id="CBTY010000008">
    <property type="protein sequence ID" value="CDI05317.1"/>
    <property type="molecule type" value="Genomic_DNA"/>
</dbReference>
<dbReference type="PANTHER" id="PTHR11352:SF0">
    <property type="entry name" value="PROLIFERATING CELL NUCLEAR ANTIGEN"/>
    <property type="match status" value="1"/>
</dbReference>
<dbReference type="GO" id="GO:0006275">
    <property type="term" value="P:regulation of DNA replication"/>
    <property type="evidence" value="ECO:0007669"/>
    <property type="project" value="UniProtKB-UniRule"/>
</dbReference>
<evidence type="ECO:0000259" key="2">
    <source>
        <dbReference type="Pfam" id="PF02747"/>
    </source>
</evidence>
<evidence type="ECO:0000313" key="4">
    <source>
        <dbReference type="Proteomes" id="UP000018159"/>
    </source>
</evidence>
<accession>V6ARN7</accession>
<dbReference type="GO" id="GO:0006272">
    <property type="term" value="P:leading strand elongation"/>
    <property type="evidence" value="ECO:0007669"/>
    <property type="project" value="TreeGrafter"/>
</dbReference>
<feature type="domain" description="Proliferating cell nuclear antigen PCNA C-terminal" evidence="2">
    <location>
        <begin position="124"/>
        <end position="244"/>
    </location>
</feature>
<gene>
    <name evidence="1" type="primary">pcn</name>
    <name evidence="3" type="ORF">NITUZ_30009</name>
</gene>
<dbReference type="Gene3D" id="3.70.10.10">
    <property type="match status" value="1"/>
</dbReference>
<dbReference type="InterPro" id="IPR046938">
    <property type="entry name" value="DNA_clamp_sf"/>
</dbReference>
<dbReference type="GO" id="GO:0030337">
    <property type="term" value="F:DNA polymerase processivity factor activity"/>
    <property type="evidence" value="ECO:0007669"/>
    <property type="project" value="UniProtKB-UniRule"/>
</dbReference>
<dbReference type="InterPro" id="IPR022649">
    <property type="entry name" value="Pr_cel_nuc_antig_C"/>
</dbReference>
<sequence>MLFSVKFTNIQDWKMVFNSLEKSFEEGIFQTSKNVIVFRAIHSSNIALLEVTFPRSSFKFLKVENLSFKFLIKELRVILNYANHNDSIEFEMPNDKFLNVYINKVLIAKLTIQKIHDLKNFEPPKIEYTSMIHLGSDVVKKILANFKNNYDCVQINSKKNVIQFSSLYENKTSKINIDEENAGLYEVQIVNNTSSTYSLEYMKDIIRNIGKACKTMKMEYASSSPLRLSFVTSSNAQIEYYLAPRIVYQ</sequence>
<evidence type="ECO:0000313" key="3">
    <source>
        <dbReference type="EMBL" id="CDI05317.1"/>
    </source>
</evidence>
<dbReference type="PANTHER" id="PTHR11352">
    <property type="entry name" value="PROLIFERATING CELL NUCLEAR ANTIGEN"/>
    <property type="match status" value="1"/>
</dbReference>
<evidence type="ECO:0000256" key="1">
    <source>
        <dbReference type="HAMAP-Rule" id="MF_00317"/>
    </source>
</evidence>
<dbReference type="HAMAP" id="MF_00317">
    <property type="entry name" value="DNApol_clamp_arch"/>
    <property type="match status" value="1"/>
</dbReference>
<name>V6ARN7_9ARCH</name>